<dbReference type="GO" id="GO:0034702">
    <property type="term" value="C:monoatomic ion channel complex"/>
    <property type="evidence" value="ECO:0007669"/>
    <property type="project" value="UniProtKB-KW"/>
</dbReference>
<evidence type="ECO:0000256" key="1">
    <source>
        <dbReference type="ARBA" id="ARBA00004141"/>
    </source>
</evidence>
<proteinExistence type="inferred from homology"/>
<evidence type="ECO:0000256" key="9">
    <source>
        <dbReference type="ARBA" id="ARBA00023136"/>
    </source>
</evidence>
<evidence type="ECO:0000256" key="6">
    <source>
        <dbReference type="ARBA" id="ARBA00022958"/>
    </source>
</evidence>
<dbReference type="SUPFAM" id="SSF81296">
    <property type="entry name" value="E set domains"/>
    <property type="match status" value="1"/>
</dbReference>
<dbReference type="InterPro" id="IPR013518">
    <property type="entry name" value="K_chnl_inward-rec_Kir_cyto"/>
</dbReference>
<dbReference type="SUPFAM" id="SSF81324">
    <property type="entry name" value="Voltage-gated potassium channels"/>
    <property type="match status" value="1"/>
</dbReference>
<dbReference type="Pfam" id="PF17655">
    <property type="entry name" value="IRK_C"/>
    <property type="match status" value="1"/>
</dbReference>
<protein>
    <recommendedName>
        <fullName evidence="13">Inward rectifier potassium channel C-terminal domain-containing protein</fullName>
    </recommendedName>
</protein>
<comment type="caution">
    <text evidence="14">The sequence shown here is derived from an EMBL/GenBank/DDBJ whole genome shotgun (WGS) entry which is preliminary data.</text>
</comment>
<keyword evidence="7 12" id="KW-1133">Transmembrane helix</keyword>
<reference evidence="14" key="1">
    <citation type="submission" date="2023-08" db="EMBL/GenBank/DDBJ databases">
        <authorList>
            <person name="Audoor S."/>
            <person name="Bilcke G."/>
        </authorList>
    </citation>
    <scope>NUCLEOTIDE SEQUENCE</scope>
</reference>
<dbReference type="PANTHER" id="PTHR11767">
    <property type="entry name" value="INWARD RECTIFIER POTASSIUM CHANNEL"/>
    <property type="match status" value="1"/>
</dbReference>
<gene>
    <name evidence="14" type="ORF">CYCCA115_LOCUS11815</name>
</gene>
<dbReference type="GO" id="GO:0005242">
    <property type="term" value="F:inward rectifier potassium channel activity"/>
    <property type="evidence" value="ECO:0007669"/>
    <property type="project" value="InterPro"/>
</dbReference>
<dbReference type="EMBL" id="CAKOGP040001758">
    <property type="protein sequence ID" value="CAJ1948881.1"/>
    <property type="molecule type" value="Genomic_DNA"/>
</dbReference>
<dbReference type="Proteomes" id="UP001295423">
    <property type="component" value="Unassembled WGS sequence"/>
</dbReference>
<keyword evidence="6 11" id="KW-0630">Potassium</keyword>
<keyword evidence="10 11" id="KW-0407">Ion channel</keyword>
<evidence type="ECO:0000256" key="10">
    <source>
        <dbReference type="ARBA" id="ARBA00023303"/>
    </source>
</evidence>
<keyword evidence="9 12" id="KW-0472">Membrane</keyword>
<evidence type="ECO:0000256" key="11">
    <source>
        <dbReference type="RuleBase" id="RU003822"/>
    </source>
</evidence>
<dbReference type="GO" id="GO:0034765">
    <property type="term" value="P:regulation of monoatomic ion transmembrane transport"/>
    <property type="evidence" value="ECO:0007669"/>
    <property type="project" value="TreeGrafter"/>
</dbReference>
<keyword evidence="3 11" id="KW-0633">Potassium transport</keyword>
<keyword evidence="4 11" id="KW-0812">Transmembrane</keyword>
<feature type="transmembrane region" description="Helical" evidence="12">
    <location>
        <begin position="168"/>
        <end position="189"/>
    </location>
</feature>
<dbReference type="AlphaFoldDB" id="A0AAD2FQ76"/>
<keyword evidence="5 11" id="KW-0851">Voltage-gated channel</keyword>
<dbReference type="InterPro" id="IPR014756">
    <property type="entry name" value="Ig_E-set"/>
</dbReference>
<organism evidence="14 15">
    <name type="scientific">Cylindrotheca closterium</name>
    <dbReference type="NCBI Taxonomy" id="2856"/>
    <lineage>
        <taxon>Eukaryota</taxon>
        <taxon>Sar</taxon>
        <taxon>Stramenopiles</taxon>
        <taxon>Ochrophyta</taxon>
        <taxon>Bacillariophyta</taxon>
        <taxon>Bacillariophyceae</taxon>
        <taxon>Bacillariophycidae</taxon>
        <taxon>Bacillariales</taxon>
        <taxon>Bacillariaceae</taxon>
        <taxon>Cylindrotheca</taxon>
    </lineage>
</organism>
<evidence type="ECO:0000256" key="3">
    <source>
        <dbReference type="ARBA" id="ARBA00022538"/>
    </source>
</evidence>
<dbReference type="Gene3D" id="1.10.287.70">
    <property type="match status" value="1"/>
</dbReference>
<evidence type="ECO:0000313" key="14">
    <source>
        <dbReference type="EMBL" id="CAJ1948881.1"/>
    </source>
</evidence>
<comment type="similarity">
    <text evidence="11">Belongs to the inward rectifier-type potassium channel (TC 1.A.2.1) family.</text>
</comment>
<sequence>MSRRTSMIDAMKLRSTRNMESFLHSASELSNHDNDIEKPAEKKRCVDIDGHKVIFTLVKNETQRPKASRKERQEFEITNKNVKLPGNCHERKIRRFLLTFDIPALTVMYLVSFVVMNACFAGLWSIESDGCCGDGSMTFWQHFDFAVQTSSTIGYGGYWPRGYWNNTLVVLLTAFSILFSTVYAGLVFFKFITPEANIEFSEVMTLSNVMGQSCIEIRVGNVDASSNKLINAEASLTVVSHQEYQSEDEGDKVLKISQPEDLKLAVTSQHLFFGVWTLRHFIDETSPLYGFRFDEFPGSTIIGFQLNIKAIQSLTKGEVYAQTRYQVEDLLVGHAFEDQAIWETAIQTAVFDYDKMSSTRPSFVWYPQKKDILDCGDAVVSA</sequence>
<dbReference type="PANTHER" id="PTHR11767:SF102">
    <property type="entry name" value="INWARDLY RECTIFYING POTASSIUM CHANNEL 1, ISOFORM F"/>
    <property type="match status" value="1"/>
</dbReference>
<evidence type="ECO:0000256" key="8">
    <source>
        <dbReference type="ARBA" id="ARBA00023065"/>
    </source>
</evidence>
<dbReference type="InterPro" id="IPR016449">
    <property type="entry name" value="K_chnl_inward-rec_Kir"/>
</dbReference>
<evidence type="ECO:0000256" key="2">
    <source>
        <dbReference type="ARBA" id="ARBA00022448"/>
    </source>
</evidence>
<evidence type="ECO:0000256" key="12">
    <source>
        <dbReference type="SAM" id="Phobius"/>
    </source>
</evidence>
<accession>A0AAD2FQ76</accession>
<feature type="domain" description="Inward rectifier potassium channel C-terminal" evidence="13">
    <location>
        <begin position="198"/>
        <end position="359"/>
    </location>
</feature>
<evidence type="ECO:0000256" key="5">
    <source>
        <dbReference type="ARBA" id="ARBA00022882"/>
    </source>
</evidence>
<dbReference type="GO" id="GO:0005886">
    <property type="term" value="C:plasma membrane"/>
    <property type="evidence" value="ECO:0007669"/>
    <property type="project" value="TreeGrafter"/>
</dbReference>
<comment type="subcellular location">
    <subcellularLocation>
        <location evidence="1 11">Membrane</location>
        <topology evidence="1 11">Multi-pass membrane protein</topology>
    </subcellularLocation>
</comment>
<keyword evidence="2 11" id="KW-0813">Transport</keyword>
<dbReference type="GO" id="GO:1990573">
    <property type="term" value="P:potassium ion import across plasma membrane"/>
    <property type="evidence" value="ECO:0007669"/>
    <property type="project" value="TreeGrafter"/>
</dbReference>
<evidence type="ECO:0000313" key="15">
    <source>
        <dbReference type="Proteomes" id="UP001295423"/>
    </source>
</evidence>
<feature type="transmembrane region" description="Helical" evidence="12">
    <location>
        <begin position="102"/>
        <end position="126"/>
    </location>
</feature>
<dbReference type="InterPro" id="IPR041647">
    <property type="entry name" value="IRK_C"/>
</dbReference>
<evidence type="ECO:0000256" key="7">
    <source>
        <dbReference type="ARBA" id="ARBA00022989"/>
    </source>
</evidence>
<dbReference type="Gene3D" id="2.60.40.1400">
    <property type="entry name" value="G protein-activated inward rectifier potassium channel 1"/>
    <property type="match status" value="1"/>
</dbReference>
<keyword evidence="15" id="KW-1185">Reference proteome</keyword>
<name>A0AAD2FQ76_9STRA</name>
<keyword evidence="8 11" id="KW-0406">Ion transport</keyword>
<evidence type="ECO:0000259" key="13">
    <source>
        <dbReference type="Pfam" id="PF17655"/>
    </source>
</evidence>
<evidence type="ECO:0000256" key="4">
    <source>
        <dbReference type="ARBA" id="ARBA00022692"/>
    </source>
</evidence>